<dbReference type="PANTHER" id="PTHR43322:SF1">
    <property type="entry name" value="1-DEOXY-D-XYLULOSE-5-PHOSPHATE SYNTHASE"/>
    <property type="match status" value="1"/>
</dbReference>
<evidence type="ECO:0000256" key="3">
    <source>
        <dbReference type="ARBA" id="ARBA00004980"/>
    </source>
</evidence>
<reference evidence="14" key="1">
    <citation type="journal article" date="2023" name="Int. J. Syst. Evol. Microbiol.">
        <title>&lt;i&gt;Clostridium folliculivorans&lt;/i&gt; sp. nov., isolated from soil samples of an organic paddy in Japan.</title>
        <authorList>
            <person name="Tazawa J."/>
            <person name="Kobayashi H."/>
            <person name="Tanizawa Y."/>
            <person name="Uchino A."/>
            <person name="Tanaka F."/>
            <person name="Urashima Y."/>
            <person name="Miura S."/>
            <person name="Sakamoto M."/>
            <person name="Ohkuma M."/>
            <person name="Tohno M."/>
        </authorList>
    </citation>
    <scope>NUCLEOTIDE SEQUENCE</scope>
    <source>
        <strain evidence="14">D1-1</strain>
    </source>
</reference>
<dbReference type="RefSeq" id="WP_261851417.1">
    <property type="nucleotide sequence ID" value="NZ_BQXY01000001.1"/>
</dbReference>
<dbReference type="CDD" id="cd02007">
    <property type="entry name" value="TPP_DXS"/>
    <property type="match status" value="1"/>
</dbReference>
<keyword evidence="10" id="KW-0784">Thiamine biosynthesis</keyword>
<evidence type="ECO:0000256" key="7">
    <source>
        <dbReference type="ARBA" id="ARBA00022679"/>
    </source>
</evidence>
<keyword evidence="8" id="KW-0479">Metal-binding</keyword>
<dbReference type="InterPro" id="IPR009014">
    <property type="entry name" value="Transketo_C/PFOR_II"/>
</dbReference>
<proteinExistence type="inferred from homology"/>
<dbReference type="NCBIfam" id="NF003933">
    <property type="entry name" value="PRK05444.2-2"/>
    <property type="match status" value="1"/>
</dbReference>
<dbReference type="GO" id="GO:0008661">
    <property type="term" value="F:1-deoxy-D-xylulose-5-phosphate synthase activity"/>
    <property type="evidence" value="ECO:0007669"/>
    <property type="project" value="UniProtKB-EC"/>
</dbReference>
<evidence type="ECO:0000256" key="10">
    <source>
        <dbReference type="ARBA" id="ARBA00022977"/>
    </source>
</evidence>
<comment type="similarity">
    <text evidence="4">Belongs to the transketolase family. DXPS subfamily.</text>
</comment>
<evidence type="ECO:0000256" key="2">
    <source>
        <dbReference type="ARBA" id="ARBA00001964"/>
    </source>
</evidence>
<keyword evidence="15" id="KW-1185">Reference proteome</keyword>
<evidence type="ECO:0000259" key="13">
    <source>
        <dbReference type="SMART" id="SM00861"/>
    </source>
</evidence>
<dbReference type="PANTHER" id="PTHR43322">
    <property type="entry name" value="1-D-DEOXYXYLULOSE 5-PHOSPHATE SYNTHASE-RELATED"/>
    <property type="match status" value="1"/>
</dbReference>
<dbReference type="NCBIfam" id="NF008968">
    <property type="entry name" value="PRK12315.1"/>
    <property type="match status" value="1"/>
</dbReference>
<dbReference type="Proteomes" id="UP001057868">
    <property type="component" value="Unassembled WGS sequence"/>
</dbReference>
<evidence type="ECO:0000256" key="4">
    <source>
        <dbReference type="ARBA" id="ARBA00011081"/>
    </source>
</evidence>
<keyword evidence="7" id="KW-0808">Transferase</keyword>
<evidence type="ECO:0000313" key="14">
    <source>
        <dbReference type="EMBL" id="GKU24411.1"/>
    </source>
</evidence>
<evidence type="ECO:0000256" key="5">
    <source>
        <dbReference type="ARBA" id="ARBA00011738"/>
    </source>
</evidence>
<protein>
    <recommendedName>
        <fullName evidence="6">1-deoxy-D-xylulose-5-phosphate synthase</fullName>
        <ecNumber evidence="6">2.2.1.7</ecNumber>
    </recommendedName>
</protein>
<evidence type="ECO:0000256" key="1">
    <source>
        <dbReference type="ARBA" id="ARBA00001946"/>
    </source>
</evidence>
<keyword evidence="9" id="KW-0460">Magnesium</keyword>
<dbReference type="GO" id="GO:0009228">
    <property type="term" value="P:thiamine biosynthetic process"/>
    <property type="evidence" value="ECO:0007669"/>
    <property type="project" value="UniProtKB-KW"/>
</dbReference>
<dbReference type="Gene3D" id="3.40.50.920">
    <property type="match status" value="1"/>
</dbReference>
<comment type="subunit">
    <text evidence="5">Homodimer.</text>
</comment>
<dbReference type="GO" id="GO:0005829">
    <property type="term" value="C:cytosol"/>
    <property type="evidence" value="ECO:0007669"/>
    <property type="project" value="TreeGrafter"/>
</dbReference>
<evidence type="ECO:0000313" key="15">
    <source>
        <dbReference type="Proteomes" id="UP001057868"/>
    </source>
</evidence>
<organism evidence="14 15">
    <name type="scientific">Clostridium folliculivorans</name>
    <dbReference type="NCBI Taxonomy" id="2886038"/>
    <lineage>
        <taxon>Bacteria</taxon>
        <taxon>Bacillati</taxon>
        <taxon>Bacillota</taxon>
        <taxon>Clostridia</taxon>
        <taxon>Eubacteriales</taxon>
        <taxon>Clostridiaceae</taxon>
        <taxon>Clostridium</taxon>
    </lineage>
</organism>
<dbReference type="Pfam" id="PF02779">
    <property type="entry name" value="Transket_pyr"/>
    <property type="match status" value="1"/>
</dbReference>
<dbReference type="InterPro" id="IPR005475">
    <property type="entry name" value="Transketolase-like_Pyr-bd"/>
</dbReference>
<dbReference type="InterPro" id="IPR029061">
    <property type="entry name" value="THDP-binding"/>
</dbReference>
<dbReference type="CDD" id="cd07033">
    <property type="entry name" value="TPP_PYR_DXS_TK_like"/>
    <property type="match status" value="1"/>
</dbReference>
<dbReference type="GO" id="GO:0019288">
    <property type="term" value="P:isopentenyl diphosphate biosynthetic process, methylerythritol 4-phosphate pathway"/>
    <property type="evidence" value="ECO:0007669"/>
    <property type="project" value="TreeGrafter"/>
</dbReference>
<dbReference type="SUPFAM" id="SSF52922">
    <property type="entry name" value="TK C-terminal domain-like"/>
    <property type="match status" value="1"/>
</dbReference>
<dbReference type="AlphaFoldDB" id="A0A9W5Y0G0"/>
<dbReference type="InterPro" id="IPR033248">
    <property type="entry name" value="Transketolase_C"/>
</dbReference>
<dbReference type="InterPro" id="IPR049557">
    <property type="entry name" value="Transketolase_CS"/>
</dbReference>
<comment type="cofactor">
    <cofactor evidence="2">
        <name>thiamine diphosphate</name>
        <dbReference type="ChEBI" id="CHEBI:58937"/>
    </cofactor>
</comment>
<comment type="cofactor">
    <cofactor evidence="1">
        <name>Mg(2+)</name>
        <dbReference type="ChEBI" id="CHEBI:18420"/>
    </cofactor>
</comment>
<dbReference type="GO" id="GO:0046872">
    <property type="term" value="F:metal ion binding"/>
    <property type="evidence" value="ECO:0007669"/>
    <property type="project" value="UniProtKB-KW"/>
</dbReference>
<dbReference type="GO" id="GO:0016114">
    <property type="term" value="P:terpenoid biosynthetic process"/>
    <property type="evidence" value="ECO:0007669"/>
    <property type="project" value="InterPro"/>
</dbReference>
<dbReference type="PROSITE" id="PS00801">
    <property type="entry name" value="TRANSKETOLASE_1"/>
    <property type="match status" value="1"/>
</dbReference>
<dbReference type="EC" id="2.2.1.7" evidence="6"/>
<dbReference type="InterPro" id="IPR005477">
    <property type="entry name" value="Dxylulose-5-P_synthase"/>
</dbReference>
<keyword evidence="12" id="KW-0414">Isoprene biosynthesis</keyword>
<evidence type="ECO:0000256" key="9">
    <source>
        <dbReference type="ARBA" id="ARBA00022842"/>
    </source>
</evidence>
<feature type="domain" description="Transketolase-like pyrimidine-binding" evidence="13">
    <location>
        <begin position="280"/>
        <end position="445"/>
    </location>
</feature>
<dbReference type="EMBL" id="BQXY01000001">
    <property type="protein sequence ID" value="GKU24411.1"/>
    <property type="molecule type" value="Genomic_DNA"/>
</dbReference>
<dbReference type="FunFam" id="3.40.50.970:FF:000010">
    <property type="entry name" value="1-deoxy-D-xylulose-5-phosphate synthase"/>
    <property type="match status" value="1"/>
</dbReference>
<comment type="caution">
    <text evidence="14">The sequence shown here is derived from an EMBL/GenBank/DDBJ whole genome shotgun (WGS) entry which is preliminary data.</text>
</comment>
<evidence type="ECO:0000256" key="12">
    <source>
        <dbReference type="ARBA" id="ARBA00023229"/>
    </source>
</evidence>
<accession>A0A9W5Y0G0</accession>
<gene>
    <name evidence="14" type="primary">dxs_2</name>
    <name evidence="14" type="ORF">CFOLD11_12370</name>
</gene>
<evidence type="ECO:0000256" key="8">
    <source>
        <dbReference type="ARBA" id="ARBA00022723"/>
    </source>
</evidence>
<evidence type="ECO:0000256" key="6">
    <source>
        <dbReference type="ARBA" id="ARBA00013150"/>
    </source>
</evidence>
<dbReference type="SUPFAM" id="SSF52518">
    <property type="entry name" value="Thiamin diphosphate-binding fold (THDP-binding)"/>
    <property type="match status" value="2"/>
</dbReference>
<evidence type="ECO:0000256" key="11">
    <source>
        <dbReference type="ARBA" id="ARBA00023052"/>
    </source>
</evidence>
<dbReference type="Gene3D" id="3.40.50.970">
    <property type="match status" value="2"/>
</dbReference>
<dbReference type="Pfam" id="PF13292">
    <property type="entry name" value="DXP_synthase_N"/>
    <property type="match status" value="2"/>
</dbReference>
<dbReference type="Pfam" id="PF02780">
    <property type="entry name" value="Transketolase_C"/>
    <property type="match status" value="1"/>
</dbReference>
<dbReference type="SMART" id="SM00861">
    <property type="entry name" value="Transket_pyr"/>
    <property type="match status" value="1"/>
</dbReference>
<comment type="pathway">
    <text evidence="3">Metabolic intermediate biosynthesis; 1-deoxy-D-xylulose 5-phosphate biosynthesis; 1-deoxy-D-xylulose 5-phosphate from D-glyceraldehyde 3-phosphate and pyruvate: step 1/1.</text>
</comment>
<name>A0A9W5Y0G0_9CLOT</name>
<sequence>MSNILNKIDSPKDLKELSIEELSVLASEIREALLKKVNVIGGHVGPNLGMVEATIALHYVFNSPIDKMVYDVSHQSYVHKILTGRKEAFTNPEKYHTVSGYTNPDESEHDYFKVGHTSTSISLATGLAKARDLKGDKENIIAIIGDGALSGGQAYEGLNNASVLNSNIIILVNDNEMSIAENHGGVYENFALLRETKGKAEKNFFKTIGFDYYYSEEGHNIEQLIEVFEKVKDIDHPVVVHMHTIKGKGLEVAEKNKEQWHSAFPGALNIKPDQKIQMPESYPSITKDFIVDKYEKGENVIAITAATPVFTGFTPDLRVQAGIHYTDVGIAEEHAVAFASGLARNGAKPILSIASSFVQRTYDQLSHDLSLNNNAATILVYAAGISAMDSTHLGTFDIPLISNIPNMVYLAPTCKEEYLAMLNWAVDQNSHPVAIRIPDWNLISTGIEDTTDYSILNKYKVMEKGSEVAIIGLGGFFKLGKKVKTMLKDKLGIDATLINPHFITGLDEDLLKSLESNHKLVITLEDGILDGGFGEKIARFYGASDVKVLNFGSKKEFTDSVPLNELYEKYHLTDELIVADIEKCLK</sequence>
<keyword evidence="11" id="KW-0786">Thiamine pyrophosphate</keyword>